<proteinExistence type="predicted"/>
<organism evidence="1 2">
    <name type="scientific">Erwinia aphidicola</name>
    <dbReference type="NCBI Taxonomy" id="68334"/>
    <lineage>
        <taxon>Bacteria</taxon>
        <taxon>Pseudomonadati</taxon>
        <taxon>Pseudomonadota</taxon>
        <taxon>Gammaproteobacteria</taxon>
        <taxon>Enterobacterales</taxon>
        <taxon>Erwiniaceae</taxon>
        <taxon>Erwinia</taxon>
    </lineage>
</organism>
<dbReference type="RefSeq" id="WP_187497925.1">
    <property type="nucleotide sequence ID" value="NZ_CP188307.1"/>
</dbReference>
<dbReference type="Proteomes" id="UP001306592">
    <property type="component" value="Unassembled WGS sequence"/>
</dbReference>
<evidence type="ECO:0000313" key="2">
    <source>
        <dbReference type="Proteomes" id="UP001306592"/>
    </source>
</evidence>
<name>A0ABU8DBS9_ERWAP</name>
<gene>
    <name evidence="1" type="ORF">V8N49_04800</name>
</gene>
<comment type="caution">
    <text evidence="1">The sequence shown here is derived from an EMBL/GenBank/DDBJ whole genome shotgun (WGS) entry which is preliminary data.</text>
</comment>
<dbReference type="EMBL" id="JBANEI010000002">
    <property type="protein sequence ID" value="MEI2680972.1"/>
    <property type="molecule type" value="Genomic_DNA"/>
</dbReference>
<keyword evidence="2" id="KW-1185">Reference proteome</keyword>
<accession>A0ABU8DBS9</accession>
<sequence length="46" mass="5309">MAKAFNMAYYFSNILNDIQCHDGFKIIRLGGYLSLMWQHAPQCIAN</sequence>
<reference evidence="1 2" key="1">
    <citation type="submission" date="2024-02" db="EMBL/GenBank/DDBJ databases">
        <title>First report Erwinia aphidicola in onion in Chile.</title>
        <authorList>
            <person name="Valenzuela M."/>
            <person name="Pena M."/>
            <person name="Dutta B."/>
        </authorList>
    </citation>
    <scope>NUCLEOTIDE SEQUENCE [LARGE SCALE GENOMIC DNA]</scope>
    <source>
        <strain evidence="1 2">QCJ3A</strain>
    </source>
</reference>
<protein>
    <submittedName>
        <fullName evidence="1">Uncharacterized protein</fullName>
    </submittedName>
</protein>
<evidence type="ECO:0000313" key="1">
    <source>
        <dbReference type="EMBL" id="MEI2680972.1"/>
    </source>
</evidence>